<dbReference type="InterPro" id="IPR029058">
    <property type="entry name" value="AB_hydrolase_fold"/>
</dbReference>
<dbReference type="Gene3D" id="3.40.50.1820">
    <property type="entry name" value="alpha/beta hydrolase"/>
    <property type="match status" value="1"/>
</dbReference>
<name>A0A9N9GWV1_FUNMO</name>
<reference evidence="3" key="1">
    <citation type="submission" date="2021-06" db="EMBL/GenBank/DDBJ databases">
        <authorList>
            <person name="Kallberg Y."/>
            <person name="Tangrot J."/>
            <person name="Rosling A."/>
        </authorList>
    </citation>
    <scope>NUCLEOTIDE SEQUENCE</scope>
    <source>
        <strain evidence="3">87-6 pot B 2015</strain>
    </source>
</reference>
<dbReference type="EMBL" id="CAJVPP010003559">
    <property type="protein sequence ID" value="CAG8632391.1"/>
    <property type="molecule type" value="Genomic_DNA"/>
</dbReference>
<dbReference type="SUPFAM" id="SSF53474">
    <property type="entry name" value="alpha/beta-Hydrolases"/>
    <property type="match status" value="1"/>
</dbReference>
<dbReference type="Proteomes" id="UP000789375">
    <property type="component" value="Unassembled WGS sequence"/>
</dbReference>
<dbReference type="GO" id="GO:0016787">
    <property type="term" value="F:hydrolase activity"/>
    <property type="evidence" value="ECO:0007669"/>
    <property type="project" value="UniProtKB-KW"/>
</dbReference>
<comment type="caution">
    <text evidence="3">The sequence shown here is derived from an EMBL/GenBank/DDBJ whole genome shotgun (WGS) entry which is preliminary data.</text>
</comment>
<dbReference type="Pfam" id="PF07859">
    <property type="entry name" value="Abhydrolase_3"/>
    <property type="match status" value="1"/>
</dbReference>
<dbReference type="PANTHER" id="PTHR48081">
    <property type="entry name" value="AB HYDROLASE SUPERFAMILY PROTEIN C4A8.06C"/>
    <property type="match status" value="1"/>
</dbReference>
<accession>A0A9N9GWV1</accession>
<dbReference type="AlphaFoldDB" id="A0A9N9GWV1"/>
<organism evidence="3 4">
    <name type="scientific">Funneliformis mosseae</name>
    <name type="common">Endomycorrhizal fungus</name>
    <name type="synonym">Glomus mosseae</name>
    <dbReference type="NCBI Taxonomy" id="27381"/>
    <lineage>
        <taxon>Eukaryota</taxon>
        <taxon>Fungi</taxon>
        <taxon>Fungi incertae sedis</taxon>
        <taxon>Mucoromycota</taxon>
        <taxon>Glomeromycotina</taxon>
        <taxon>Glomeromycetes</taxon>
        <taxon>Glomerales</taxon>
        <taxon>Glomeraceae</taxon>
        <taxon>Funneliformis</taxon>
    </lineage>
</organism>
<keyword evidence="1" id="KW-0378">Hydrolase</keyword>
<evidence type="ECO:0000256" key="1">
    <source>
        <dbReference type="ARBA" id="ARBA00022801"/>
    </source>
</evidence>
<sequence length="469" mass="52400">MSQSFSPQYYETFEFIKSKFSGSNLTLEEARHQMDDMTVPIPDSIIVNEVKLDDKYRIKSKEYLEDGLKKYEDVVDEKWKDLDDGGLYGEWIRVKDEGEDSDGKFKITGRVALYFFGGGYFAGSSKVSRGHTSVIAEKAECQVFAIDYHLSPQHQFPAPLCDALAAYFYLTNPGPEAGFEPIDPKRIVFVGVSAGGGLAVSTAMFLRDVGLPLPSGLVLFSPWVDLTSSMPSYWEPEMDKSDLMLGRLCTPPLGPPGPMSIEYLKRAKILSDKIKQKKPKVVGHDSFTKIPRIRLYCANEALAIPYISPMLAESLGNLPPILCQTGGGERFRDSIVLFGFKTSDPSKYQLPKYATENFDKSPFKKPTKVTLEVYDDACHCFFVIPFEKISQFALNRAFDFIKLHAAVDESIPDGSENSATYENGKSLNAIAINLNCDIRELDAKYVDCLKFENIGVLPDVNEPDYVDNV</sequence>
<protein>
    <submittedName>
        <fullName evidence="3">10423_t:CDS:1</fullName>
    </submittedName>
</protein>
<feature type="domain" description="Alpha/beta hydrolase fold-3" evidence="2">
    <location>
        <begin position="113"/>
        <end position="234"/>
    </location>
</feature>
<dbReference type="PANTHER" id="PTHR48081:SF19">
    <property type="entry name" value="AB HYDROLASE SUPERFAMILY PROTEIN C4A8.06C"/>
    <property type="match status" value="1"/>
</dbReference>
<proteinExistence type="predicted"/>
<gene>
    <name evidence="3" type="ORF">FMOSSE_LOCUS10556</name>
</gene>
<evidence type="ECO:0000313" key="4">
    <source>
        <dbReference type="Proteomes" id="UP000789375"/>
    </source>
</evidence>
<dbReference type="InterPro" id="IPR050300">
    <property type="entry name" value="GDXG_lipolytic_enzyme"/>
</dbReference>
<keyword evidence="4" id="KW-1185">Reference proteome</keyword>
<evidence type="ECO:0000259" key="2">
    <source>
        <dbReference type="Pfam" id="PF07859"/>
    </source>
</evidence>
<dbReference type="InterPro" id="IPR013094">
    <property type="entry name" value="AB_hydrolase_3"/>
</dbReference>
<evidence type="ECO:0000313" key="3">
    <source>
        <dbReference type="EMBL" id="CAG8632391.1"/>
    </source>
</evidence>